<dbReference type="RefSeq" id="WP_379665053.1">
    <property type="nucleotide sequence ID" value="NZ_JBHULH010000001.1"/>
</dbReference>
<keyword evidence="3" id="KW-1185">Reference proteome</keyword>
<evidence type="ECO:0000313" key="3">
    <source>
        <dbReference type="Proteomes" id="UP001597508"/>
    </source>
</evidence>
<dbReference type="Gene3D" id="3.10.620.30">
    <property type="match status" value="1"/>
</dbReference>
<dbReference type="Proteomes" id="UP001597508">
    <property type="component" value="Unassembled WGS sequence"/>
</dbReference>
<dbReference type="InterPro" id="IPR052557">
    <property type="entry name" value="CAP/Cytokinesis_protein"/>
</dbReference>
<dbReference type="SUPFAM" id="SSF54001">
    <property type="entry name" value="Cysteine proteinases"/>
    <property type="match status" value="1"/>
</dbReference>
<name>A0ABW5LNI5_9FLAO</name>
<gene>
    <name evidence="2" type="ORF">ACFSRZ_03105</name>
</gene>
<protein>
    <submittedName>
        <fullName evidence="2">Transglutaminase domain-containing protein</fullName>
    </submittedName>
</protein>
<evidence type="ECO:0000259" key="1">
    <source>
        <dbReference type="SMART" id="SM00460"/>
    </source>
</evidence>
<dbReference type="PANTHER" id="PTHR46333:SF2">
    <property type="entry name" value="CYTOKINESIS PROTEIN 3"/>
    <property type="match status" value="1"/>
</dbReference>
<dbReference type="EMBL" id="JBHULH010000001">
    <property type="protein sequence ID" value="MFD2566345.1"/>
    <property type="molecule type" value="Genomic_DNA"/>
</dbReference>
<evidence type="ECO:0000313" key="2">
    <source>
        <dbReference type="EMBL" id="MFD2566345.1"/>
    </source>
</evidence>
<proteinExistence type="predicted"/>
<feature type="domain" description="Transglutaminase-like" evidence="1">
    <location>
        <begin position="105"/>
        <end position="172"/>
    </location>
</feature>
<dbReference type="SMART" id="SM00460">
    <property type="entry name" value="TGc"/>
    <property type="match status" value="1"/>
</dbReference>
<comment type="caution">
    <text evidence="2">The sequence shown here is derived from an EMBL/GenBank/DDBJ whole genome shotgun (WGS) entry which is preliminary data.</text>
</comment>
<dbReference type="Pfam" id="PF01841">
    <property type="entry name" value="Transglut_core"/>
    <property type="match status" value="1"/>
</dbReference>
<dbReference type="InterPro" id="IPR002931">
    <property type="entry name" value="Transglutaminase-like"/>
</dbReference>
<organism evidence="2 3">
    <name type="scientific">Pseudotenacibaculum haliotis</name>
    <dbReference type="NCBI Taxonomy" id="1862138"/>
    <lineage>
        <taxon>Bacteria</taxon>
        <taxon>Pseudomonadati</taxon>
        <taxon>Bacteroidota</taxon>
        <taxon>Flavobacteriia</taxon>
        <taxon>Flavobacteriales</taxon>
        <taxon>Flavobacteriaceae</taxon>
        <taxon>Pseudotenacibaculum</taxon>
    </lineage>
</organism>
<reference evidence="3" key="1">
    <citation type="journal article" date="2019" name="Int. J. Syst. Evol. Microbiol.">
        <title>The Global Catalogue of Microorganisms (GCM) 10K type strain sequencing project: providing services to taxonomists for standard genome sequencing and annotation.</title>
        <authorList>
            <consortium name="The Broad Institute Genomics Platform"/>
            <consortium name="The Broad Institute Genome Sequencing Center for Infectious Disease"/>
            <person name="Wu L."/>
            <person name="Ma J."/>
        </authorList>
    </citation>
    <scope>NUCLEOTIDE SEQUENCE [LARGE SCALE GENOMIC DNA]</scope>
    <source>
        <strain evidence="3">KCTC 52127</strain>
    </source>
</reference>
<dbReference type="PANTHER" id="PTHR46333">
    <property type="entry name" value="CYTOKINESIS PROTEIN 3"/>
    <property type="match status" value="1"/>
</dbReference>
<accession>A0ABW5LNI5</accession>
<sequence length="320" mass="37455">MKKITFLLFFISFSVLSQNRLDRVDNIVKSYKNFTTIESLAKQIDSDFSSDVEKARAAYTWIATNLNYNSRNPFLIYDTKIYIVSDEEDYQRRLKKEDEKTALKAFQTKKAVCKGYAYLYRKICDIIGIENKVVLGYIKSSSYEIGYVPDRKNHAWNAIKIDGQWKFIDATQGSGFSYKGVWQPKFNKAYFDIKKETIKNTHFPEDIFWRNYTGQKPLKEFSDLPVFSKAYFNSNFQVVSPSSGQIATQKRKLIELKLKGIRFNTKIHYKFGDYDKLRKADVIYEENSVFRILIHSPKESSPLKIFLDGQEALSYMVHVE</sequence>
<dbReference type="InterPro" id="IPR038765">
    <property type="entry name" value="Papain-like_cys_pep_sf"/>
</dbReference>